<dbReference type="Proteomes" id="UP001159363">
    <property type="component" value="Chromosome X"/>
</dbReference>
<reference evidence="1 2" key="1">
    <citation type="submission" date="2023-02" db="EMBL/GenBank/DDBJ databases">
        <title>LHISI_Scaffold_Assembly.</title>
        <authorList>
            <person name="Stuart O.P."/>
            <person name="Cleave R."/>
            <person name="Magrath M.J.L."/>
            <person name="Mikheyev A.S."/>
        </authorList>
    </citation>
    <scope>NUCLEOTIDE SEQUENCE [LARGE SCALE GENOMIC DNA]</scope>
    <source>
        <strain evidence="1">Daus_M_001</strain>
        <tissue evidence="1">Leg muscle</tissue>
    </source>
</reference>
<protein>
    <submittedName>
        <fullName evidence="1">Uncharacterized protein</fullName>
    </submittedName>
</protein>
<gene>
    <name evidence="1" type="ORF">PR048_011269</name>
</gene>
<evidence type="ECO:0000313" key="2">
    <source>
        <dbReference type="Proteomes" id="UP001159363"/>
    </source>
</evidence>
<dbReference type="PANTHER" id="PTHR34415">
    <property type="entry name" value="INTEGRASE CATALYTIC DOMAIN-CONTAINING PROTEIN"/>
    <property type="match status" value="1"/>
</dbReference>
<comment type="caution">
    <text evidence="1">The sequence shown here is derived from an EMBL/GenBank/DDBJ whole genome shotgun (WGS) entry which is preliminary data.</text>
</comment>
<proteinExistence type="predicted"/>
<sequence length="176" mass="20407">MYCIRQLWVFSFCIYSAKTGKSFFYLYDETSGGKSPNEVLSCIHDFLQNRITPRVKTLYLFCDNCGAQNRNIVLVQFCNALKENRKRERFYAPSDYSQLIYSASCKFQVNVMNSTNLLDYKSSLAQSFKNRAVSDTRRHFTISKYRVFIHSSKFVGKVQCAAVSSGIYTETFPFLK</sequence>
<accession>A0ABQ9HL32</accession>
<evidence type="ECO:0000313" key="1">
    <source>
        <dbReference type="EMBL" id="KAJ8885073.1"/>
    </source>
</evidence>
<organism evidence="1 2">
    <name type="scientific">Dryococelus australis</name>
    <dbReference type="NCBI Taxonomy" id="614101"/>
    <lineage>
        <taxon>Eukaryota</taxon>
        <taxon>Metazoa</taxon>
        <taxon>Ecdysozoa</taxon>
        <taxon>Arthropoda</taxon>
        <taxon>Hexapoda</taxon>
        <taxon>Insecta</taxon>
        <taxon>Pterygota</taxon>
        <taxon>Neoptera</taxon>
        <taxon>Polyneoptera</taxon>
        <taxon>Phasmatodea</taxon>
        <taxon>Verophasmatodea</taxon>
        <taxon>Anareolatae</taxon>
        <taxon>Phasmatidae</taxon>
        <taxon>Eurycanthinae</taxon>
        <taxon>Dryococelus</taxon>
    </lineage>
</organism>
<name>A0ABQ9HL32_9NEOP</name>
<keyword evidence="2" id="KW-1185">Reference proteome</keyword>
<dbReference type="EMBL" id="JARBHB010000004">
    <property type="protein sequence ID" value="KAJ8885073.1"/>
    <property type="molecule type" value="Genomic_DNA"/>
</dbReference>
<dbReference type="PANTHER" id="PTHR34415:SF1">
    <property type="entry name" value="INTEGRASE CATALYTIC DOMAIN-CONTAINING PROTEIN"/>
    <property type="match status" value="1"/>
</dbReference>